<comment type="subcellular location">
    <subcellularLocation>
        <location evidence="3">Cytoplasm</location>
    </subcellularLocation>
</comment>
<dbReference type="EC" id="2.7.13.3" evidence="4"/>
<evidence type="ECO:0000256" key="15">
    <source>
        <dbReference type="ARBA" id="ARBA00030800"/>
    </source>
</evidence>
<dbReference type="InterPro" id="IPR003594">
    <property type="entry name" value="HATPase_dom"/>
</dbReference>
<feature type="transmembrane region" description="Helical" evidence="16">
    <location>
        <begin position="21"/>
        <end position="40"/>
    </location>
</feature>
<evidence type="ECO:0000256" key="13">
    <source>
        <dbReference type="ARBA" id="ARBA00023014"/>
    </source>
</evidence>
<evidence type="ECO:0000256" key="2">
    <source>
        <dbReference type="ARBA" id="ARBA00001966"/>
    </source>
</evidence>
<dbReference type="SMART" id="SM00387">
    <property type="entry name" value="HATPase_c"/>
    <property type="match status" value="1"/>
</dbReference>
<keyword evidence="12" id="KW-0902">Two-component regulatory system</keyword>
<evidence type="ECO:0000313" key="18">
    <source>
        <dbReference type="EMBL" id="QKD83438.1"/>
    </source>
</evidence>
<keyword evidence="19" id="KW-1185">Reference proteome</keyword>
<evidence type="ECO:0000256" key="3">
    <source>
        <dbReference type="ARBA" id="ARBA00004496"/>
    </source>
</evidence>
<evidence type="ECO:0000256" key="6">
    <source>
        <dbReference type="ARBA" id="ARBA00022485"/>
    </source>
</evidence>
<evidence type="ECO:0000256" key="12">
    <source>
        <dbReference type="ARBA" id="ARBA00023012"/>
    </source>
</evidence>
<keyword evidence="8" id="KW-0808">Transferase</keyword>
<dbReference type="InterPro" id="IPR036890">
    <property type="entry name" value="HATPase_C_sf"/>
</dbReference>
<dbReference type="InterPro" id="IPR050482">
    <property type="entry name" value="Sensor_HK_TwoCompSys"/>
</dbReference>
<dbReference type="GO" id="GO:0016020">
    <property type="term" value="C:membrane"/>
    <property type="evidence" value="ECO:0007669"/>
    <property type="project" value="InterPro"/>
</dbReference>
<dbReference type="KEGG" id="theu:HPC62_15635"/>
<evidence type="ECO:0000256" key="8">
    <source>
        <dbReference type="ARBA" id="ARBA00022679"/>
    </source>
</evidence>
<name>A0A6M8BA74_9CYAN</name>
<dbReference type="GO" id="GO:0000155">
    <property type="term" value="F:phosphorelay sensor kinase activity"/>
    <property type="evidence" value="ECO:0007669"/>
    <property type="project" value="InterPro"/>
</dbReference>
<dbReference type="GO" id="GO:0046872">
    <property type="term" value="F:metal ion binding"/>
    <property type="evidence" value="ECO:0007669"/>
    <property type="project" value="UniProtKB-KW"/>
</dbReference>
<evidence type="ECO:0000256" key="11">
    <source>
        <dbReference type="ARBA" id="ARBA00023004"/>
    </source>
</evidence>
<gene>
    <name evidence="18" type="ORF">HPC62_15635</name>
</gene>
<dbReference type="AlphaFoldDB" id="A0A6M8BA74"/>
<dbReference type="SUPFAM" id="SSF55874">
    <property type="entry name" value="ATPase domain of HSP90 chaperone/DNA topoisomerase II/histidine kinase"/>
    <property type="match status" value="1"/>
</dbReference>
<dbReference type="GO" id="GO:0005737">
    <property type="term" value="C:cytoplasm"/>
    <property type="evidence" value="ECO:0007669"/>
    <property type="project" value="UniProtKB-SubCell"/>
</dbReference>
<dbReference type="CDD" id="cd16917">
    <property type="entry name" value="HATPase_UhpB-NarQ-NarX-like"/>
    <property type="match status" value="1"/>
</dbReference>
<reference evidence="18 19" key="1">
    <citation type="submission" date="2020-05" db="EMBL/GenBank/DDBJ databases">
        <title>Complete genome sequence of of a novel Thermoleptolyngbya strain isolated from hot springs of Ganzi, Sichuan China.</title>
        <authorList>
            <person name="Tang J."/>
            <person name="Daroch M."/>
            <person name="Li L."/>
            <person name="Waleron K."/>
            <person name="Waleron M."/>
            <person name="Waleron M."/>
        </authorList>
    </citation>
    <scope>NUCLEOTIDE SEQUENCE [LARGE SCALE GENOMIC DNA]</scope>
    <source>
        <strain evidence="18 19">PKUAC-SCTA183</strain>
    </source>
</reference>
<dbReference type="EMBL" id="CP053661">
    <property type="protein sequence ID" value="QKD83438.1"/>
    <property type="molecule type" value="Genomic_DNA"/>
</dbReference>
<keyword evidence="7" id="KW-0963">Cytoplasm</keyword>
<evidence type="ECO:0000259" key="17">
    <source>
        <dbReference type="PROSITE" id="PS50109"/>
    </source>
</evidence>
<evidence type="ECO:0000256" key="16">
    <source>
        <dbReference type="SAM" id="Phobius"/>
    </source>
</evidence>
<comment type="cofactor">
    <cofactor evidence="2">
        <name>[4Fe-4S] cluster</name>
        <dbReference type="ChEBI" id="CHEBI:49883"/>
    </cofactor>
</comment>
<evidence type="ECO:0000256" key="10">
    <source>
        <dbReference type="ARBA" id="ARBA00022777"/>
    </source>
</evidence>
<keyword evidence="16" id="KW-0812">Transmembrane</keyword>
<keyword evidence="9" id="KW-0479">Metal-binding</keyword>
<dbReference type="InterPro" id="IPR004358">
    <property type="entry name" value="Sig_transdc_His_kin-like_C"/>
</dbReference>
<dbReference type="Pfam" id="PF02518">
    <property type="entry name" value="HATPase_c"/>
    <property type="match status" value="1"/>
</dbReference>
<evidence type="ECO:0000256" key="9">
    <source>
        <dbReference type="ARBA" id="ARBA00022723"/>
    </source>
</evidence>
<dbReference type="Gene3D" id="1.20.5.1930">
    <property type="match status" value="1"/>
</dbReference>
<dbReference type="Gene3D" id="3.30.565.10">
    <property type="entry name" value="Histidine kinase-like ATPase, C-terminal domain"/>
    <property type="match status" value="1"/>
</dbReference>
<accession>A0A6M8BA74</accession>
<evidence type="ECO:0000256" key="5">
    <source>
        <dbReference type="ARBA" id="ARBA00017322"/>
    </source>
</evidence>
<keyword evidence="16" id="KW-1133">Transmembrane helix</keyword>
<evidence type="ECO:0000256" key="4">
    <source>
        <dbReference type="ARBA" id="ARBA00012438"/>
    </source>
</evidence>
<dbReference type="Pfam" id="PF07730">
    <property type="entry name" value="HisKA_3"/>
    <property type="match status" value="1"/>
</dbReference>
<evidence type="ECO:0000256" key="14">
    <source>
        <dbReference type="ARBA" id="ARBA00024827"/>
    </source>
</evidence>
<dbReference type="PANTHER" id="PTHR24421">
    <property type="entry name" value="NITRATE/NITRITE SENSOR PROTEIN NARX-RELATED"/>
    <property type="match status" value="1"/>
</dbReference>
<dbReference type="InterPro" id="IPR005467">
    <property type="entry name" value="His_kinase_dom"/>
</dbReference>
<feature type="transmembrane region" description="Helical" evidence="16">
    <location>
        <begin position="168"/>
        <end position="194"/>
    </location>
</feature>
<feature type="transmembrane region" description="Helical" evidence="16">
    <location>
        <begin position="55"/>
        <end position="74"/>
    </location>
</feature>
<feature type="domain" description="Histidine kinase" evidence="17">
    <location>
        <begin position="334"/>
        <end position="421"/>
    </location>
</feature>
<dbReference type="GO" id="GO:0051539">
    <property type="term" value="F:4 iron, 4 sulfur cluster binding"/>
    <property type="evidence" value="ECO:0007669"/>
    <property type="project" value="UniProtKB-KW"/>
</dbReference>
<dbReference type="Proteomes" id="UP000505210">
    <property type="component" value="Chromosome"/>
</dbReference>
<keyword evidence="10 18" id="KW-0418">Kinase</keyword>
<dbReference type="InterPro" id="IPR011712">
    <property type="entry name" value="Sig_transdc_His_kin_sub3_dim/P"/>
</dbReference>
<proteinExistence type="predicted"/>
<comment type="function">
    <text evidence="14">Member of the two-component regulatory system NreB/NreC involved in the control of dissimilatory nitrate/nitrite reduction in response to oxygen. NreB functions as a direct oxygen sensor histidine kinase which is autophosphorylated, in the absence of oxygen, probably at the conserved histidine residue, and transfers its phosphate group probably to a conserved aspartate residue of NreC. NreB/NreC activates the expression of the nitrate (narGHJI) and nitrite (nir) reductase operons, as well as the putative nitrate transporter gene narT.</text>
</comment>
<organism evidence="18 19">
    <name type="scientific">Thermoleptolyngbya sichuanensis A183</name>
    <dbReference type="NCBI Taxonomy" id="2737172"/>
    <lineage>
        <taxon>Bacteria</taxon>
        <taxon>Bacillati</taxon>
        <taxon>Cyanobacteriota</taxon>
        <taxon>Cyanophyceae</taxon>
        <taxon>Oculatellales</taxon>
        <taxon>Oculatellaceae</taxon>
        <taxon>Thermoleptolyngbya</taxon>
        <taxon>Thermoleptolyngbya sichuanensis</taxon>
    </lineage>
</organism>
<keyword evidence="13" id="KW-0411">Iron-sulfur</keyword>
<comment type="catalytic activity">
    <reaction evidence="1">
        <text>ATP + protein L-histidine = ADP + protein N-phospho-L-histidine.</text>
        <dbReference type="EC" id="2.7.13.3"/>
    </reaction>
</comment>
<keyword evidence="6" id="KW-0004">4Fe-4S</keyword>
<keyword evidence="16" id="KW-0472">Membrane</keyword>
<evidence type="ECO:0000313" key="19">
    <source>
        <dbReference type="Proteomes" id="UP000505210"/>
    </source>
</evidence>
<dbReference type="RefSeq" id="WP_172357158.1">
    <property type="nucleotide sequence ID" value="NZ_CP053661.1"/>
</dbReference>
<dbReference type="PROSITE" id="PS50109">
    <property type="entry name" value="HIS_KIN"/>
    <property type="match status" value="1"/>
</dbReference>
<feature type="transmembrane region" description="Helical" evidence="16">
    <location>
        <begin position="81"/>
        <end position="100"/>
    </location>
</feature>
<evidence type="ECO:0000256" key="7">
    <source>
        <dbReference type="ARBA" id="ARBA00022490"/>
    </source>
</evidence>
<keyword evidence="11" id="KW-0408">Iron</keyword>
<sequence length="424" mass="46730">MSPAEPRPIHPANHPLRLLLYLEWSLLAIAFLSELVGPLFPGPRMPRGVSPEPPFSWVSPLDIACIVGFGLMGLRLPTGQMATRIGFVLLEGVLILLATAGDLREMRLFSFLVVVFALRSCLIFALPGRLMTTGIAYGLFLAILTQRLRELADRIPINWRDRPRGLPAWSFAYSSALLLGLTLVFLLLLVDALLTERQSREKLTAANAQLQNYALRVEKLAMAQERSRIAREIHDSLGHSLTALNLQVEGALKLWQSDPQRAHQFLKEAKVLGSTALQDVRQSVATMRADPLQEQSLEAAIALLARNVEQVTGVAPICQIHLDAPLPPDLSTSLYRIVQEAFTNICKYARPSQILLDLQDTAATLHLLIQDDGVGFDPAQNRTGFGLQSMRERAESLGGIFDLQTSPGQGCTITVHIPLERIVP</sequence>
<feature type="transmembrane region" description="Helical" evidence="16">
    <location>
        <begin position="130"/>
        <end position="148"/>
    </location>
</feature>
<dbReference type="PRINTS" id="PR00344">
    <property type="entry name" value="BCTRLSENSOR"/>
</dbReference>
<protein>
    <recommendedName>
        <fullName evidence="5">Oxygen sensor histidine kinase NreB</fullName>
        <ecNumber evidence="4">2.7.13.3</ecNumber>
    </recommendedName>
    <alternativeName>
        <fullName evidence="15">Nitrogen regulation protein B</fullName>
    </alternativeName>
</protein>
<dbReference type="GO" id="GO:0046983">
    <property type="term" value="F:protein dimerization activity"/>
    <property type="evidence" value="ECO:0007669"/>
    <property type="project" value="InterPro"/>
</dbReference>
<evidence type="ECO:0000256" key="1">
    <source>
        <dbReference type="ARBA" id="ARBA00000085"/>
    </source>
</evidence>